<dbReference type="PROSITE" id="PS51669">
    <property type="entry name" value="4FE4S_MOW_BIS_MGD"/>
    <property type="match status" value="1"/>
</dbReference>
<comment type="cofactor">
    <cofactor evidence="1">
        <name>Mo-bis(molybdopterin guanine dinucleotide)</name>
        <dbReference type="ChEBI" id="CHEBI:60539"/>
    </cofactor>
</comment>
<evidence type="ECO:0000256" key="7">
    <source>
        <dbReference type="ARBA" id="ARBA00023002"/>
    </source>
</evidence>
<dbReference type="GO" id="GO:0016491">
    <property type="term" value="F:oxidoreductase activity"/>
    <property type="evidence" value="ECO:0007669"/>
    <property type="project" value="UniProtKB-KW"/>
</dbReference>
<feature type="domain" description="4Fe-4S Mo/W bis-MGD-type" evidence="11">
    <location>
        <begin position="3"/>
        <end position="58"/>
    </location>
</feature>
<dbReference type="GO" id="GO:0016020">
    <property type="term" value="C:membrane"/>
    <property type="evidence" value="ECO:0007669"/>
    <property type="project" value="TreeGrafter"/>
</dbReference>
<evidence type="ECO:0000256" key="2">
    <source>
        <dbReference type="ARBA" id="ARBA00001966"/>
    </source>
</evidence>
<dbReference type="GO" id="GO:0046872">
    <property type="term" value="F:metal ion binding"/>
    <property type="evidence" value="ECO:0007669"/>
    <property type="project" value="UniProtKB-KW"/>
</dbReference>
<dbReference type="PANTHER" id="PTHR43105">
    <property type="entry name" value="RESPIRATORY NITRATE REDUCTASE"/>
    <property type="match status" value="1"/>
</dbReference>
<name>A0A853IE82_9GAMM</name>
<sequence>MTNTWVKTTCAFCGVGCGVEARVSNNKIIVRGDKQHPANFGRLCSKGMALGEIVNNKGRLLQPYIEGKTTSWQSAIVKIATAFKQIIDRFGPEAIGFYLSGQLLTEDYYVANKLMKGFIGSPNIDTNSRLCMSSSVAAHKRAFGSDTVPGCYEDLEKAELIIITGANLAWCHPVLYQRIMAAKQQTPNLKIVVIDPRKTVTAQMADLHLPIQPGTDVLLFNGLLHYLFQVKKLNHHFIQQHTEGFSSTLHAARNEAHDLLFLAKQLAVSSDLVTQFYHWFSEADKVVTLYSQGINQSSCGTDKVNSILNCHLATGKIGKPGCGPFSLTGQPNAMGGREVGGMANSLAAHLEFNNSQHYDLLSHFWQTDKLVKQPGLKAVDLFDAAAKGKIKAIWIMGTNPVVSLPNSHHVIAALKNCPLVVVSDCMFETDTNTYANVLLPAAGWGEKSGMVTNSERRISRQRSLINPIGEAKPDWWIICQVAKQMGFSQAFSYSSEADIFKEYAALTGLKNKGTRDLDLSLFTNLTTQEYHDFTPVQWPAIKNTKQSNNKRFFADGKFYTQTTKAQFITVSYKPPATKTNSTYPLIFNTGRIRDQWHTMTRTSFIPKLCTHTPEPYVHINSLDATTFSIKHDELVQLTSHIGTLITRAKVSEKILSGQVFMPMHWTRMLSSSSHVSQLIAPNIDPFSGQPESKYTPVAISPWQYSCEAIVVVREKLTHKHFDYWIKQHIKGGYLYRLASRQSPENFYSKLLTQLKPDSASSRLAFYDKTEQEFRYGFINDQQLHACIFIAPRLNHFDLAWLNELLTLNLQPALLHRLITNNKTNALFTEKTLCACKQVSKKTICNTIRQLQLDNTTAVSQATLAGSVCGSCIPEIQILLDTQPLSANSNSKSS</sequence>
<dbReference type="GO" id="GO:0042128">
    <property type="term" value="P:nitrate assimilation"/>
    <property type="evidence" value="ECO:0007669"/>
    <property type="project" value="UniProtKB-KW"/>
</dbReference>
<dbReference type="RefSeq" id="WP_180567789.1">
    <property type="nucleotide sequence ID" value="NZ_JACCKB010000007.1"/>
</dbReference>
<dbReference type="CDD" id="cd02791">
    <property type="entry name" value="MopB_CT_Nitrate-R-NapA-like"/>
    <property type="match status" value="1"/>
</dbReference>
<evidence type="ECO:0000256" key="6">
    <source>
        <dbReference type="ARBA" id="ARBA00022723"/>
    </source>
</evidence>
<gene>
    <name evidence="12" type="ORF">H0A36_07050</name>
</gene>
<keyword evidence="4" id="KW-0004">4Fe-4S</keyword>
<evidence type="ECO:0000259" key="11">
    <source>
        <dbReference type="PROSITE" id="PS51669"/>
    </source>
</evidence>
<dbReference type="Gene3D" id="1.10.10.1100">
    <property type="entry name" value="BFD-like [2Fe-2S]-binding domain"/>
    <property type="match status" value="1"/>
</dbReference>
<keyword evidence="13" id="KW-1185">Reference proteome</keyword>
<keyword evidence="7" id="KW-0560">Oxidoreductase</keyword>
<dbReference type="PANTHER" id="PTHR43105:SF9">
    <property type="entry name" value="NADPH-FE(3+) OXIDOREDUCTASE SUBUNIT ALPHA"/>
    <property type="match status" value="1"/>
</dbReference>
<dbReference type="Pfam" id="PF01568">
    <property type="entry name" value="Molydop_binding"/>
    <property type="match status" value="1"/>
</dbReference>
<dbReference type="Pfam" id="PF04879">
    <property type="entry name" value="Molybdop_Fe4S4"/>
    <property type="match status" value="1"/>
</dbReference>
<keyword evidence="6" id="KW-0479">Metal-binding</keyword>
<dbReference type="Gene3D" id="2.40.40.20">
    <property type="match status" value="1"/>
</dbReference>
<dbReference type="Pfam" id="PF00384">
    <property type="entry name" value="Molybdopterin"/>
    <property type="match status" value="1"/>
</dbReference>
<organism evidence="12 13">
    <name type="scientific">Spartinivicinus marinus</name>
    <dbReference type="NCBI Taxonomy" id="2994442"/>
    <lineage>
        <taxon>Bacteria</taxon>
        <taxon>Pseudomonadati</taxon>
        <taxon>Pseudomonadota</taxon>
        <taxon>Gammaproteobacteria</taxon>
        <taxon>Oceanospirillales</taxon>
        <taxon>Zooshikellaceae</taxon>
        <taxon>Spartinivicinus</taxon>
    </lineage>
</organism>
<dbReference type="SUPFAM" id="SSF50692">
    <property type="entry name" value="ADC-like"/>
    <property type="match status" value="1"/>
</dbReference>
<dbReference type="AlphaFoldDB" id="A0A853IE82"/>
<evidence type="ECO:0000256" key="1">
    <source>
        <dbReference type="ARBA" id="ARBA00001942"/>
    </source>
</evidence>
<comment type="caution">
    <text evidence="12">The sequence shown here is derived from an EMBL/GenBank/DDBJ whole genome shotgun (WGS) entry which is preliminary data.</text>
</comment>
<dbReference type="InterPro" id="IPR050123">
    <property type="entry name" value="Prok_molybdopt-oxidoreductase"/>
</dbReference>
<dbReference type="GO" id="GO:0045333">
    <property type="term" value="P:cellular respiration"/>
    <property type="evidence" value="ECO:0007669"/>
    <property type="project" value="UniProtKB-ARBA"/>
</dbReference>
<dbReference type="SMART" id="SM00926">
    <property type="entry name" value="Molybdop_Fe4S4"/>
    <property type="match status" value="1"/>
</dbReference>
<evidence type="ECO:0000313" key="13">
    <source>
        <dbReference type="Proteomes" id="UP000569732"/>
    </source>
</evidence>
<evidence type="ECO:0000313" key="12">
    <source>
        <dbReference type="EMBL" id="NYZ65766.1"/>
    </source>
</evidence>
<reference evidence="12 13" key="1">
    <citation type="submission" date="2020-07" db="EMBL/GenBank/DDBJ databases">
        <title>Endozoicomonas sp. nov., isolated from sediment.</title>
        <authorList>
            <person name="Gu T."/>
        </authorList>
    </citation>
    <scope>NUCLEOTIDE SEQUENCE [LARGE SCALE GENOMIC DNA]</scope>
    <source>
        <strain evidence="12 13">SM1973</strain>
    </source>
</reference>
<dbReference type="Gene3D" id="3.40.228.10">
    <property type="entry name" value="Dimethylsulfoxide Reductase, domain 2"/>
    <property type="match status" value="1"/>
</dbReference>
<dbReference type="InterPro" id="IPR006657">
    <property type="entry name" value="MoPterin_dinucl-bd_dom"/>
</dbReference>
<dbReference type="GO" id="GO:1990204">
    <property type="term" value="C:oxidoreductase complex"/>
    <property type="evidence" value="ECO:0007669"/>
    <property type="project" value="UniProtKB-ARBA"/>
</dbReference>
<evidence type="ECO:0000256" key="10">
    <source>
        <dbReference type="ARBA" id="ARBA00023063"/>
    </source>
</evidence>
<dbReference type="Gene3D" id="2.20.25.90">
    <property type="entry name" value="ADC-like domains"/>
    <property type="match status" value="1"/>
</dbReference>
<dbReference type="InterPro" id="IPR007419">
    <property type="entry name" value="BFD-like_2Fe2S-bd_dom"/>
</dbReference>
<evidence type="ECO:0000256" key="3">
    <source>
        <dbReference type="ARBA" id="ARBA00008747"/>
    </source>
</evidence>
<protein>
    <submittedName>
        <fullName evidence="12">Nitrate reductase</fullName>
    </submittedName>
</protein>
<evidence type="ECO:0000256" key="9">
    <source>
        <dbReference type="ARBA" id="ARBA00023014"/>
    </source>
</evidence>
<accession>A0A853IE82</accession>
<dbReference type="Pfam" id="PF04324">
    <property type="entry name" value="Fer2_BFD"/>
    <property type="match status" value="1"/>
</dbReference>
<keyword evidence="10" id="KW-0534">Nitrate assimilation</keyword>
<dbReference type="CDD" id="cd02754">
    <property type="entry name" value="MopB_Nitrate-R-NapA-like"/>
    <property type="match status" value="1"/>
</dbReference>
<keyword evidence="8" id="KW-0408">Iron</keyword>
<dbReference type="Gene3D" id="3.40.50.740">
    <property type="match status" value="1"/>
</dbReference>
<dbReference type="InterPro" id="IPR006656">
    <property type="entry name" value="Mopterin_OxRdtase"/>
</dbReference>
<comment type="similarity">
    <text evidence="3">Belongs to the prokaryotic molybdopterin-containing oxidoreductase family. NasA/NapA/NarB subfamily.</text>
</comment>
<dbReference type="GO" id="GO:0043546">
    <property type="term" value="F:molybdopterin cofactor binding"/>
    <property type="evidence" value="ECO:0007669"/>
    <property type="project" value="InterPro"/>
</dbReference>
<comment type="cofactor">
    <cofactor evidence="2">
        <name>[4Fe-4S] cluster</name>
        <dbReference type="ChEBI" id="CHEBI:49883"/>
    </cofactor>
</comment>
<dbReference type="SUPFAM" id="SSF53706">
    <property type="entry name" value="Formate dehydrogenase/DMSO reductase, domains 1-3"/>
    <property type="match status" value="1"/>
</dbReference>
<evidence type="ECO:0000256" key="5">
    <source>
        <dbReference type="ARBA" id="ARBA00022505"/>
    </source>
</evidence>
<evidence type="ECO:0000256" key="4">
    <source>
        <dbReference type="ARBA" id="ARBA00022485"/>
    </source>
</evidence>
<proteinExistence type="inferred from homology"/>
<dbReference type="Proteomes" id="UP000569732">
    <property type="component" value="Unassembled WGS sequence"/>
</dbReference>
<dbReference type="InterPro" id="IPR041854">
    <property type="entry name" value="BFD-like_2Fe2S-bd_dom_sf"/>
</dbReference>
<keyword evidence="5" id="KW-0500">Molybdenum</keyword>
<keyword evidence="9" id="KW-0411">Iron-sulfur</keyword>
<dbReference type="EMBL" id="JACCKB010000007">
    <property type="protein sequence ID" value="NYZ65766.1"/>
    <property type="molecule type" value="Genomic_DNA"/>
</dbReference>
<dbReference type="InterPro" id="IPR027467">
    <property type="entry name" value="MopterinOxRdtase_cofactor_BS"/>
</dbReference>
<dbReference type="InterPro" id="IPR041957">
    <property type="entry name" value="CT_Nitrate-R-NapA-like"/>
</dbReference>
<dbReference type="PROSITE" id="PS00551">
    <property type="entry name" value="MOLYBDOPTERIN_PROK_1"/>
    <property type="match status" value="1"/>
</dbReference>
<dbReference type="GO" id="GO:0051539">
    <property type="term" value="F:4 iron, 4 sulfur cluster binding"/>
    <property type="evidence" value="ECO:0007669"/>
    <property type="project" value="UniProtKB-KW"/>
</dbReference>
<dbReference type="InterPro" id="IPR006963">
    <property type="entry name" value="Mopterin_OxRdtase_4Fe-4S_dom"/>
</dbReference>
<evidence type="ECO:0000256" key="8">
    <source>
        <dbReference type="ARBA" id="ARBA00023004"/>
    </source>
</evidence>
<dbReference type="InterPro" id="IPR009010">
    <property type="entry name" value="Asp_de-COase-like_dom_sf"/>
</dbReference>